<reference evidence="2 3" key="1">
    <citation type="submission" date="2018-09" db="EMBL/GenBank/DDBJ databases">
        <title>Paenibacillus SK2017-BO5.</title>
        <authorList>
            <person name="Piskunova J.V."/>
            <person name="Dubiley S.A."/>
            <person name="Severinov K.V."/>
        </authorList>
    </citation>
    <scope>NUCLEOTIDE SEQUENCE [LARGE SCALE GENOMIC DNA]</scope>
    <source>
        <strain evidence="2 3">BO5</strain>
    </source>
</reference>
<dbReference type="InterPro" id="IPR010001">
    <property type="entry name" value="BofA"/>
</dbReference>
<organism evidence="2 3">
    <name type="scientific">Paenibacillus thiaminolyticus</name>
    <name type="common">Bacillus thiaminolyticus</name>
    <dbReference type="NCBI Taxonomy" id="49283"/>
    <lineage>
        <taxon>Bacteria</taxon>
        <taxon>Bacillati</taxon>
        <taxon>Bacillota</taxon>
        <taxon>Bacilli</taxon>
        <taxon>Bacillales</taxon>
        <taxon>Paenibacillaceae</taxon>
        <taxon>Paenibacillus</taxon>
    </lineage>
</organism>
<keyword evidence="1" id="KW-1133">Transmembrane helix</keyword>
<feature type="transmembrane region" description="Helical" evidence="1">
    <location>
        <begin position="33"/>
        <end position="54"/>
    </location>
</feature>
<sequence>MKWMMIGVLIVSAAALLFVLLRQRVAWRGILSFLLHGTAAFVLLYIVNATSLAADVYVPVNPFTLSTVGLLGVPGLAAIIFLKMVMI</sequence>
<dbReference type="RefSeq" id="WP_119795688.1">
    <property type="nucleotide sequence ID" value="NZ_QYZD01000027.1"/>
</dbReference>
<keyword evidence="1" id="KW-0812">Transmembrane</keyword>
<dbReference type="EMBL" id="QYZD01000027">
    <property type="protein sequence ID" value="RJG21104.1"/>
    <property type="molecule type" value="Genomic_DNA"/>
</dbReference>
<evidence type="ECO:0000313" key="3">
    <source>
        <dbReference type="Proteomes" id="UP000266177"/>
    </source>
</evidence>
<protein>
    <submittedName>
        <fullName evidence="2">Transcriptional regulator</fullName>
    </submittedName>
</protein>
<evidence type="ECO:0000313" key="2">
    <source>
        <dbReference type="EMBL" id="RJG21104.1"/>
    </source>
</evidence>
<comment type="caution">
    <text evidence="2">The sequence shown here is derived from an EMBL/GenBank/DDBJ whole genome shotgun (WGS) entry which is preliminary data.</text>
</comment>
<dbReference type="OrthoDB" id="2659295at2"/>
<proteinExistence type="predicted"/>
<keyword evidence="1" id="KW-0472">Membrane</keyword>
<dbReference type="AlphaFoldDB" id="A0A3A3GDX1"/>
<dbReference type="Pfam" id="PF07441">
    <property type="entry name" value="BofA"/>
    <property type="match status" value="1"/>
</dbReference>
<accession>A0A3A3GDX1</accession>
<evidence type="ECO:0000256" key="1">
    <source>
        <dbReference type="SAM" id="Phobius"/>
    </source>
</evidence>
<gene>
    <name evidence="2" type="ORF">DQX05_22465</name>
</gene>
<feature type="transmembrane region" description="Helical" evidence="1">
    <location>
        <begin position="6"/>
        <end position="21"/>
    </location>
</feature>
<dbReference type="Proteomes" id="UP000266177">
    <property type="component" value="Unassembled WGS sequence"/>
</dbReference>
<name>A0A3A3GDX1_PANTH</name>
<feature type="transmembrane region" description="Helical" evidence="1">
    <location>
        <begin position="60"/>
        <end position="82"/>
    </location>
</feature>